<evidence type="ECO:0000256" key="1">
    <source>
        <dbReference type="SAM" id="MobiDB-lite"/>
    </source>
</evidence>
<name>A0A813GPG6_POLGL</name>
<feature type="region of interest" description="Disordered" evidence="1">
    <location>
        <begin position="600"/>
        <end position="630"/>
    </location>
</feature>
<dbReference type="EMBL" id="CAJNNV010029070">
    <property type="protein sequence ID" value="CAE8626891.1"/>
    <property type="molecule type" value="Genomic_DNA"/>
</dbReference>
<gene>
    <name evidence="2" type="ORF">PGLA1383_LOCUS43785</name>
    <name evidence="3" type="ORF">PGLA2088_LOCUS34827</name>
</gene>
<comment type="caution">
    <text evidence="2">The sequence shown here is derived from an EMBL/GenBank/DDBJ whole genome shotgun (WGS) entry which is preliminary data.</text>
</comment>
<dbReference type="EMBL" id="CAJNNW010031612">
    <property type="protein sequence ID" value="CAE8708180.1"/>
    <property type="molecule type" value="Genomic_DNA"/>
</dbReference>
<evidence type="ECO:0000313" key="3">
    <source>
        <dbReference type="EMBL" id="CAE8708180.1"/>
    </source>
</evidence>
<feature type="region of interest" description="Disordered" evidence="1">
    <location>
        <begin position="216"/>
        <end position="236"/>
    </location>
</feature>
<feature type="compositionally biased region" description="Basic and acidic residues" evidence="1">
    <location>
        <begin position="662"/>
        <end position="680"/>
    </location>
</feature>
<feature type="compositionally biased region" description="Basic and acidic residues" evidence="1">
    <location>
        <begin position="763"/>
        <end position="782"/>
    </location>
</feature>
<feature type="region of interest" description="Disordered" evidence="1">
    <location>
        <begin position="338"/>
        <end position="384"/>
    </location>
</feature>
<dbReference type="AlphaFoldDB" id="A0A813GPG6"/>
<feature type="compositionally biased region" description="Basic and acidic residues" evidence="1">
    <location>
        <begin position="338"/>
        <end position="380"/>
    </location>
</feature>
<feature type="region of interest" description="Disordered" evidence="1">
    <location>
        <begin position="1031"/>
        <end position="1067"/>
    </location>
</feature>
<proteinExistence type="predicted"/>
<feature type="compositionally biased region" description="Basic and acidic residues" evidence="1">
    <location>
        <begin position="516"/>
        <end position="529"/>
    </location>
</feature>
<evidence type="ECO:0000313" key="2">
    <source>
        <dbReference type="EMBL" id="CAE8626891.1"/>
    </source>
</evidence>
<reference evidence="2" key="1">
    <citation type="submission" date="2021-02" db="EMBL/GenBank/DDBJ databases">
        <authorList>
            <person name="Dougan E. K."/>
            <person name="Rhodes N."/>
            <person name="Thang M."/>
            <person name="Chan C."/>
        </authorList>
    </citation>
    <scope>NUCLEOTIDE SEQUENCE</scope>
</reference>
<organism evidence="2 4">
    <name type="scientific">Polarella glacialis</name>
    <name type="common">Dinoflagellate</name>
    <dbReference type="NCBI Taxonomy" id="89957"/>
    <lineage>
        <taxon>Eukaryota</taxon>
        <taxon>Sar</taxon>
        <taxon>Alveolata</taxon>
        <taxon>Dinophyceae</taxon>
        <taxon>Suessiales</taxon>
        <taxon>Suessiaceae</taxon>
        <taxon>Polarella</taxon>
    </lineage>
</organism>
<sequence>MMGSPVDQVWPPVLPLPVGGFINQWNSVMTAVLSEARTPPGSARQVLPAARTMASVEDKDIPVEDEEPAVAQLLRCQRLTPREACPGDQLESGAAVVPSTWSFTPGGSSSSACRPDEGACSKAEVALGPDFEAESELDDRTWKILPTGDISRMCQEIQSLPQSPESAGLGDLTAESCQSARSSEAAYEGLTEAIISRVHAVIDVTSGRSTPKQAILPEESALRRDSAPLHSRGSNSSSGCIQTFECDSVGWADGTAELLQDLLNEAADSVANSASTSVVRADLNSRVSSSSSLAFSATATGTFGGTTFASGRLSRFETEFSQLPSPFLTVAGFTKTASKDSAQEKESPSVREKENELHARRLDENSPGRVGRQEGAELRPESVASQASSTAAIVDLRFNLRQVLSQAVCNGRLQSELQSVPQPEAADVSRREHQAAPLSLRGVLRAALGQAALDGRLHSELAALSSISEEHCEKADQTWLPHLALAADKQEEAEHLAEDDTEADRLRVQHLYEQSSQRKEENLPEETHKQPPQCSAESPKAQVEAAEVNAIAATADAEDLQGAVRHVVQELYRQSLHMEVEKVGLVIVPPEAPAPACEKQPVVKQEEEEVSGKAAPPVPAPRMSLSKQEQVRKRMQELQVLYMRPVSKSSSRGSSRCSSRGTMDKAVEKGTDQVKAVPDKRSHKPLRTLEEAAALVVISKTDRLAEVEYRIHVSERRMIRALVRVWHRGAASKAAARLARKERQDEEEKERLRLGVGADDSFPVRREVRAPPPRTEEPEAAVRKKSKEKAAAKGPGDLRPWAAGNGNAADMFLRHLDSVARGGGAEAVEKCLWADGLKPPRVQPQPAPVLREIRRQARLQQEHADKQSEEHVGHEPVLQFTPRPRVALEEVYRKRNEVLPPIVMLSPSNAMSGGHQKCKIKRGAPSLAPSPSAPAVLGLGEGAHSSLSSARCAAVADLADTGLEAAGAPKSPKSSQSPLALPPLVAGRRGLVLAPWDELLDAKANKVEFKDGLKAAAVVYGPSFEKVSQEAAGKRRLQRASHSLPSIQIKPLKQRHTPDPASRGWHC</sequence>
<dbReference type="Proteomes" id="UP000626109">
    <property type="component" value="Unassembled WGS sequence"/>
</dbReference>
<feature type="region of interest" description="Disordered" evidence="1">
    <location>
        <begin position="514"/>
        <end position="541"/>
    </location>
</feature>
<dbReference type="Proteomes" id="UP000654075">
    <property type="component" value="Unassembled WGS sequence"/>
</dbReference>
<feature type="compositionally biased region" description="Low complexity" evidence="1">
    <location>
        <begin position="647"/>
        <end position="660"/>
    </location>
</feature>
<keyword evidence="4" id="KW-1185">Reference proteome</keyword>
<feature type="region of interest" description="Disordered" evidence="1">
    <location>
        <begin position="763"/>
        <end position="800"/>
    </location>
</feature>
<protein>
    <submittedName>
        <fullName evidence="2">Uncharacterized protein</fullName>
    </submittedName>
</protein>
<feature type="region of interest" description="Disordered" evidence="1">
    <location>
        <begin position="645"/>
        <end position="680"/>
    </location>
</feature>
<evidence type="ECO:0000313" key="4">
    <source>
        <dbReference type="Proteomes" id="UP000654075"/>
    </source>
</evidence>
<accession>A0A813GPG6</accession>
<feature type="region of interest" description="Disordered" evidence="1">
    <location>
        <begin position="910"/>
        <end position="931"/>
    </location>
</feature>